<evidence type="ECO:0000313" key="4">
    <source>
        <dbReference type="Proteomes" id="UP001597479"/>
    </source>
</evidence>
<dbReference type="Proteomes" id="UP001597479">
    <property type="component" value="Unassembled WGS sequence"/>
</dbReference>
<keyword evidence="4" id="KW-1185">Reference proteome</keyword>
<keyword evidence="2" id="KW-1133">Transmembrane helix</keyword>
<comment type="caution">
    <text evidence="3">The sequence shown here is derived from an EMBL/GenBank/DDBJ whole genome shotgun (WGS) entry which is preliminary data.</text>
</comment>
<feature type="compositionally biased region" description="Pro residues" evidence="1">
    <location>
        <begin position="64"/>
        <end position="76"/>
    </location>
</feature>
<keyword evidence="2" id="KW-0812">Transmembrane</keyword>
<evidence type="ECO:0008006" key="5">
    <source>
        <dbReference type="Google" id="ProtNLM"/>
    </source>
</evidence>
<organism evidence="3 4">
    <name type="scientific">Promicromonospora vindobonensis</name>
    <dbReference type="NCBI Taxonomy" id="195748"/>
    <lineage>
        <taxon>Bacteria</taxon>
        <taxon>Bacillati</taxon>
        <taxon>Actinomycetota</taxon>
        <taxon>Actinomycetes</taxon>
        <taxon>Micrococcales</taxon>
        <taxon>Promicromonosporaceae</taxon>
        <taxon>Promicromonospora</taxon>
    </lineage>
</organism>
<feature type="compositionally biased region" description="Low complexity" evidence="1">
    <location>
        <begin position="45"/>
        <end position="63"/>
    </location>
</feature>
<evidence type="ECO:0000256" key="1">
    <source>
        <dbReference type="SAM" id="MobiDB-lite"/>
    </source>
</evidence>
<dbReference type="EMBL" id="JBHUOG010000001">
    <property type="protein sequence ID" value="MFD2793982.1"/>
    <property type="molecule type" value="Genomic_DNA"/>
</dbReference>
<feature type="transmembrane region" description="Helical" evidence="2">
    <location>
        <begin position="12"/>
        <end position="29"/>
    </location>
</feature>
<evidence type="ECO:0000256" key="2">
    <source>
        <dbReference type="SAM" id="Phobius"/>
    </source>
</evidence>
<evidence type="ECO:0000313" key="3">
    <source>
        <dbReference type="EMBL" id="MFD2793982.1"/>
    </source>
</evidence>
<keyword evidence="2" id="KW-0472">Membrane</keyword>
<accession>A0ABW5VQU1</accession>
<proteinExistence type="predicted"/>
<reference evidence="4" key="1">
    <citation type="journal article" date="2019" name="Int. J. Syst. Evol. Microbiol.">
        <title>The Global Catalogue of Microorganisms (GCM) 10K type strain sequencing project: providing services to taxonomists for standard genome sequencing and annotation.</title>
        <authorList>
            <consortium name="The Broad Institute Genomics Platform"/>
            <consortium name="The Broad Institute Genome Sequencing Center for Infectious Disease"/>
            <person name="Wu L."/>
            <person name="Ma J."/>
        </authorList>
    </citation>
    <scope>NUCLEOTIDE SEQUENCE [LARGE SCALE GENOMIC DNA]</scope>
    <source>
        <strain evidence="4">CCM 7044</strain>
    </source>
</reference>
<protein>
    <recommendedName>
        <fullName evidence="5">Mce-associated membrane protein</fullName>
    </recommendedName>
</protein>
<sequence length="225" mass="23699">MVSSAITPTRTIVVLIGVAVIALAGFAVVRSGAFEPETVQGAMPGPGSSSPSVSASPSESPTALPSPTPTASPEPTTPAQIKAKNVADAKARLVEYYETTAVVANGGYRDWDTTLDQFYGNPRIWSSISGVYAGLEEEGQYTTGAAMVDGLEVTGYVPDDAGFESVNLRACVDFTRVSNFSSDGTALARDEGAPTRYKFDYLMRHQGPGSVWTVNEQVPHPEQAC</sequence>
<name>A0ABW5VQU1_9MICO</name>
<dbReference type="RefSeq" id="WP_377182658.1">
    <property type="nucleotide sequence ID" value="NZ_JBHUOG010000001.1"/>
</dbReference>
<feature type="region of interest" description="Disordered" evidence="1">
    <location>
        <begin position="39"/>
        <end position="80"/>
    </location>
</feature>
<gene>
    <name evidence="3" type="ORF">ACFS27_10535</name>
</gene>